<accession>A0A0D2P968</accession>
<organism evidence="2 3">
    <name type="scientific">Hypholoma sublateritium (strain FD-334 SS-4)</name>
    <dbReference type="NCBI Taxonomy" id="945553"/>
    <lineage>
        <taxon>Eukaryota</taxon>
        <taxon>Fungi</taxon>
        <taxon>Dikarya</taxon>
        <taxon>Basidiomycota</taxon>
        <taxon>Agaricomycotina</taxon>
        <taxon>Agaricomycetes</taxon>
        <taxon>Agaricomycetidae</taxon>
        <taxon>Agaricales</taxon>
        <taxon>Agaricineae</taxon>
        <taxon>Strophariaceae</taxon>
        <taxon>Hypholoma</taxon>
    </lineage>
</organism>
<evidence type="ECO:0000313" key="2">
    <source>
        <dbReference type="EMBL" id="KJA25116.1"/>
    </source>
</evidence>
<reference evidence="3" key="1">
    <citation type="submission" date="2014-04" db="EMBL/GenBank/DDBJ databases">
        <title>Evolutionary Origins and Diversification of the Mycorrhizal Mutualists.</title>
        <authorList>
            <consortium name="DOE Joint Genome Institute"/>
            <consortium name="Mycorrhizal Genomics Consortium"/>
            <person name="Kohler A."/>
            <person name="Kuo A."/>
            <person name="Nagy L.G."/>
            <person name="Floudas D."/>
            <person name="Copeland A."/>
            <person name="Barry K.W."/>
            <person name="Cichocki N."/>
            <person name="Veneault-Fourrey C."/>
            <person name="LaButti K."/>
            <person name="Lindquist E.A."/>
            <person name="Lipzen A."/>
            <person name="Lundell T."/>
            <person name="Morin E."/>
            <person name="Murat C."/>
            <person name="Riley R."/>
            <person name="Ohm R."/>
            <person name="Sun H."/>
            <person name="Tunlid A."/>
            <person name="Henrissat B."/>
            <person name="Grigoriev I.V."/>
            <person name="Hibbett D.S."/>
            <person name="Martin F."/>
        </authorList>
    </citation>
    <scope>NUCLEOTIDE SEQUENCE [LARGE SCALE GENOMIC DNA]</scope>
    <source>
        <strain evidence="3">FD-334 SS-4</strain>
    </source>
</reference>
<feature type="compositionally biased region" description="Pro residues" evidence="1">
    <location>
        <begin position="38"/>
        <end position="56"/>
    </location>
</feature>
<gene>
    <name evidence="2" type="ORF">HYPSUDRAFT_214157</name>
</gene>
<dbReference type="EMBL" id="KN817533">
    <property type="protein sequence ID" value="KJA25116.1"/>
    <property type="molecule type" value="Genomic_DNA"/>
</dbReference>
<feature type="compositionally biased region" description="Pro residues" evidence="1">
    <location>
        <begin position="14"/>
        <end position="28"/>
    </location>
</feature>
<evidence type="ECO:0000313" key="3">
    <source>
        <dbReference type="Proteomes" id="UP000054270"/>
    </source>
</evidence>
<sequence>MQNVTIPTPLDNTPRPPPAPHPRPPTDPPRTAAHTATHPPPAAAPPPSPPPAPPPRRMTSPRCRCSHAPAAFPERPSAPPGVHAYLHATPPNRARVARASSMTPSRAPEGRAPLAYRHHHDQITPLIARRPLRTPALPGAREHLSHVAPKPNLCTPSLTCARSRAMLIRAAPSYLFTVFILGRQSREIRRHSPAGVRPRRSPILFSAVRALGVRSGVPPASGAPHTTQPTSLIPQLCAEQAVETRLENKKKTSLSYQLSSPVRRILIQ</sequence>
<proteinExistence type="predicted"/>
<protein>
    <submittedName>
        <fullName evidence="2">Uncharacterized protein</fullName>
    </submittedName>
</protein>
<dbReference type="Proteomes" id="UP000054270">
    <property type="component" value="Unassembled WGS sequence"/>
</dbReference>
<keyword evidence="3" id="KW-1185">Reference proteome</keyword>
<evidence type="ECO:0000256" key="1">
    <source>
        <dbReference type="SAM" id="MobiDB-lite"/>
    </source>
</evidence>
<dbReference type="AlphaFoldDB" id="A0A0D2P968"/>
<name>A0A0D2P968_HYPSF</name>
<feature type="region of interest" description="Disordered" evidence="1">
    <location>
        <begin position="1"/>
        <end position="82"/>
    </location>
</feature>